<name>A0ABY6Q5E0_9GAMM</name>
<evidence type="ECO:0000259" key="6">
    <source>
        <dbReference type="PROSITE" id="PS50931"/>
    </source>
</evidence>
<dbReference type="Gene3D" id="1.10.10.10">
    <property type="entry name" value="Winged helix-like DNA-binding domain superfamily/Winged helix DNA-binding domain"/>
    <property type="match status" value="1"/>
</dbReference>
<comment type="similarity">
    <text evidence="1">Belongs to the LysR transcriptional regulatory family.</text>
</comment>
<dbReference type="InterPro" id="IPR036388">
    <property type="entry name" value="WH-like_DNA-bd_sf"/>
</dbReference>
<dbReference type="PRINTS" id="PR00039">
    <property type="entry name" value="HTHLYSR"/>
</dbReference>
<dbReference type="InterPro" id="IPR036390">
    <property type="entry name" value="WH_DNA-bd_sf"/>
</dbReference>
<sequence length="312" mass="34968">MQSKSNLSLRQLEYFKTISDIGSFRGAAERLGVTQPTLTAQIATLEESLGVKLFERTRSGATPTVAARELMPVCHRIQEEVQSFVDTAHGFTGGVAGTYRIGVTPTLGPYLLPQVLPDIHERFQALRLFVREGVPADLNHDLRSAKHDLILSTQPIAEAGLEISPLFREPLKLVIPLDHRLANKKVINRVDLVGEEVLTLDEHHLYHRQVTELCQTLGATTRRDFEGTSLDTLRQMVVMGMGITFLPSLYVASEIRETDPLRVTDVSGVNMYRDHALAWRTRSPARPLFRRLAQTIRELLPNTGATELRVLY</sequence>
<dbReference type="RefSeq" id="WP_279242959.1">
    <property type="nucleotide sequence ID" value="NZ_CP036501.1"/>
</dbReference>
<dbReference type="PROSITE" id="PS50931">
    <property type="entry name" value="HTH_LYSR"/>
    <property type="match status" value="1"/>
</dbReference>
<keyword evidence="2" id="KW-0805">Transcription regulation</keyword>
<evidence type="ECO:0000313" key="7">
    <source>
        <dbReference type="EMBL" id="UZP74153.1"/>
    </source>
</evidence>
<evidence type="ECO:0000256" key="1">
    <source>
        <dbReference type="ARBA" id="ARBA00009437"/>
    </source>
</evidence>
<dbReference type="PANTHER" id="PTHR30346:SF26">
    <property type="entry name" value="HYDROGEN PEROXIDE-INDUCIBLE GENES ACTIVATOR"/>
    <property type="match status" value="1"/>
</dbReference>
<evidence type="ECO:0000256" key="4">
    <source>
        <dbReference type="ARBA" id="ARBA00023159"/>
    </source>
</evidence>
<keyword evidence="3" id="KW-0238">DNA-binding</keyword>
<keyword evidence="5" id="KW-0804">Transcription</keyword>
<dbReference type="SUPFAM" id="SSF46785">
    <property type="entry name" value="Winged helix' DNA-binding domain"/>
    <property type="match status" value="1"/>
</dbReference>
<feature type="domain" description="HTH lysR-type" evidence="6">
    <location>
        <begin position="7"/>
        <end position="64"/>
    </location>
</feature>
<evidence type="ECO:0000256" key="2">
    <source>
        <dbReference type="ARBA" id="ARBA00023015"/>
    </source>
</evidence>
<protein>
    <submittedName>
        <fullName evidence="7">Hydrogen peroxide-inducible genes activator</fullName>
    </submittedName>
</protein>
<evidence type="ECO:0000313" key="8">
    <source>
        <dbReference type="Proteomes" id="UP001317963"/>
    </source>
</evidence>
<dbReference type="InterPro" id="IPR005119">
    <property type="entry name" value="LysR_subst-bd"/>
</dbReference>
<evidence type="ECO:0000256" key="5">
    <source>
        <dbReference type="ARBA" id="ARBA00023163"/>
    </source>
</evidence>
<dbReference type="CDD" id="cd08411">
    <property type="entry name" value="PBP2_OxyR"/>
    <property type="match status" value="1"/>
</dbReference>
<dbReference type="InterPro" id="IPR000847">
    <property type="entry name" value="LysR_HTH_N"/>
</dbReference>
<dbReference type="Gene3D" id="3.40.190.10">
    <property type="entry name" value="Periplasmic binding protein-like II"/>
    <property type="match status" value="2"/>
</dbReference>
<keyword evidence="4" id="KW-0010">Activator</keyword>
<dbReference type="Proteomes" id="UP001317963">
    <property type="component" value="Chromosome"/>
</dbReference>
<dbReference type="EMBL" id="CP036501">
    <property type="protein sequence ID" value="UZP74153.1"/>
    <property type="molecule type" value="Genomic_DNA"/>
</dbReference>
<reference evidence="7 8" key="1">
    <citation type="submission" date="2019-02" db="EMBL/GenBank/DDBJ databases">
        <title>Halieaceae_genomes.</title>
        <authorList>
            <person name="Li S.-H."/>
        </authorList>
    </citation>
    <scope>NUCLEOTIDE SEQUENCE [LARGE SCALE GENOMIC DNA]</scope>
    <source>
        <strain evidence="7 8">JH123</strain>
    </source>
</reference>
<dbReference type="PANTHER" id="PTHR30346">
    <property type="entry name" value="TRANSCRIPTIONAL DUAL REGULATOR HCAR-RELATED"/>
    <property type="match status" value="1"/>
</dbReference>
<evidence type="ECO:0000256" key="3">
    <source>
        <dbReference type="ARBA" id="ARBA00023125"/>
    </source>
</evidence>
<keyword evidence="8" id="KW-1185">Reference proteome</keyword>
<accession>A0ABY6Q5E0</accession>
<dbReference type="SUPFAM" id="SSF53850">
    <property type="entry name" value="Periplasmic binding protein-like II"/>
    <property type="match status" value="1"/>
</dbReference>
<organism evidence="7 8">
    <name type="scientific">Candidatus Paraluminiphilus aquimaris</name>
    <dbReference type="NCBI Taxonomy" id="2518994"/>
    <lineage>
        <taxon>Bacteria</taxon>
        <taxon>Pseudomonadati</taxon>
        <taxon>Pseudomonadota</taxon>
        <taxon>Gammaproteobacteria</taxon>
        <taxon>Cellvibrionales</taxon>
        <taxon>Halieaceae</taxon>
        <taxon>Candidatus Paraluminiphilus</taxon>
    </lineage>
</organism>
<dbReference type="Pfam" id="PF03466">
    <property type="entry name" value="LysR_substrate"/>
    <property type="match status" value="1"/>
</dbReference>
<proteinExistence type="inferred from homology"/>
<dbReference type="Pfam" id="PF00126">
    <property type="entry name" value="HTH_1"/>
    <property type="match status" value="1"/>
</dbReference>
<gene>
    <name evidence="7" type="ORF">E0F26_05080</name>
</gene>